<feature type="signal peptide" evidence="2">
    <location>
        <begin position="1"/>
        <end position="19"/>
    </location>
</feature>
<dbReference type="Pfam" id="PF04575">
    <property type="entry name" value="SlipAM"/>
    <property type="match status" value="1"/>
</dbReference>
<evidence type="ECO:0000259" key="3">
    <source>
        <dbReference type="Pfam" id="PF04575"/>
    </source>
</evidence>
<evidence type="ECO:0000256" key="1">
    <source>
        <dbReference type="PROSITE-ProRule" id="PRU00339"/>
    </source>
</evidence>
<protein>
    <submittedName>
        <fullName evidence="4">DUF560 domain-containing protein</fullName>
    </submittedName>
</protein>
<dbReference type="EMBL" id="DVJI01000008">
    <property type="protein sequence ID" value="HIS70625.1"/>
    <property type="molecule type" value="Genomic_DNA"/>
</dbReference>
<dbReference type="Proteomes" id="UP000886742">
    <property type="component" value="Unassembled WGS sequence"/>
</dbReference>
<dbReference type="InterPro" id="IPR011990">
    <property type="entry name" value="TPR-like_helical_dom_sf"/>
</dbReference>
<dbReference type="InterPro" id="IPR019734">
    <property type="entry name" value="TPR_rpt"/>
</dbReference>
<accession>A0A9D1FFH6</accession>
<feature type="repeat" description="TPR" evidence="1">
    <location>
        <begin position="74"/>
        <end position="107"/>
    </location>
</feature>
<feature type="domain" description="Surface lipoprotein assembly modifier C-terminal" evidence="3">
    <location>
        <begin position="161"/>
        <end position="453"/>
    </location>
</feature>
<evidence type="ECO:0000256" key="2">
    <source>
        <dbReference type="SAM" id="SignalP"/>
    </source>
</evidence>
<feature type="chain" id="PRO_5038941471" evidence="2">
    <location>
        <begin position="20"/>
        <end position="453"/>
    </location>
</feature>
<dbReference type="AlphaFoldDB" id="A0A9D1FFH6"/>
<name>A0A9D1FFH6_9PROT</name>
<sequence length="453" mass="52191">MKKFFILLFAILLPNISWADLSSPKTNADGTTEITMSAVDALKIAAAMIDNGELNGAGQILTKMPELPRGPLELERWFLLGRLAAARDDFDTAIDIFRTILDAQPTLARVRFELAVCYMKTSQWYRADYQLRLAMAGDDLPENVRQMMNYYRYVVRQNKNWNVWFNFGAAPDNNVNNATGGSECIITIFGPLCRNLIEPESAVGFNLGLGGDYEFKLSDQWRWKSEAGVYSNIYNLHDYDDVYLYAGTGPRYIWSRGDVWAAATASRRWYGWRGYNWSAGARITANYDFTRRLSGGINLQYMSNWYDYFGEYLDGETYSAGGHLFWSITSNIYTILRAGITREDTAAPTYAYWMPNVSIGVGAELPYGFNVYFSPSVYWQLYDAPQWSVQNGTFTQVTEHDFTQRYALSLSNNKFDVMSFVPTIIFSYTRRDSNMWQREYDRWAIEFTMSRRF</sequence>
<proteinExistence type="predicted"/>
<keyword evidence="1" id="KW-0802">TPR repeat</keyword>
<comment type="caution">
    <text evidence="4">The sequence shown here is derived from an EMBL/GenBank/DDBJ whole genome shotgun (WGS) entry which is preliminary data.</text>
</comment>
<reference evidence="4" key="1">
    <citation type="submission" date="2020-10" db="EMBL/GenBank/DDBJ databases">
        <authorList>
            <person name="Gilroy R."/>
        </authorList>
    </citation>
    <scope>NUCLEOTIDE SEQUENCE</scope>
    <source>
        <strain evidence="4">ChiGjej3B3-5194</strain>
    </source>
</reference>
<evidence type="ECO:0000313" key="4">
    <source>
        <dbReference type="EMBL" id="HIS70625.1"/>
    </source>
</evidence>
<gene>
    <name evidence="4" type="ORF">IAD02_01400</name>
</gene>
<dbReference type="InterPro" id="IPR007655">
    <property type="entry name" value="Slam_C"/>
</dbReference>
<keyword evidence="2" id="KW-0732">Signal</keyword>
<organism evidence="4 5">
    <name type="scientific">Candidatus Enterousia intestinigallinarum</name>
    <dbReference type="NCBI Taxonomy" id="2840790"/>
    <lineage>
        <taxon>Bacteria</taxon>
        <taxon>Pseudomonadati</taxon>
        <taxon>Pseudomonadota</taxon>
        <taxon>Alphaproteobacteria</taxon>
        <taxon>Candidatus Enterousia</taxon>
    </lineage>
</organism>
<reference evidence="4" key="2">
    <citation type="journal article" date="2021" name="PeerJ">
        <title>Extensive microbial diversity within the chicken gut microbiome revealed by metagenomics and culture.</title>
        <authorList>
            <person name="Gilroy R."/>
            <person name="Ravi A."/>
            <person name="Getino M."/>
            <person name="Pursley I."/>
            <person name="Horton D.L."/>
            <person name="Alikhan N.F."/>
            <person name="Baker D."/>
            <person name="Gharbi K."/>
            <person name="Hall N."/>
            <person name="Watson M."/>
            <person name="Adriaenssens E.M."/>
            <person name="Foster-Nyarko E."/>
            <person name="Jarju S."/>
            <person name="Secka A."/>
            <person name="Antonio M."/>
            <person name="Oren A."/>
            <person name="Chaudhuri R.R."/>
            <person name="La Ragione R."/>
            <person name="Hildebrand F."/>
            <person name="Pallen M.J."/>
        </authorList>
    </citation>
    <scope>NUCLEOTIDE SEQUENCE</scope>
    <source>
        <strain evidence="4">ChiGjej3B3-5194</strain>
    </source>
</reference>
<evidence type="ECO:0000313" key="5">
    <source>
        <dbReference type="Proteomes" id="UP000886742"/>
    </source>
</evidence>
<dbReference type="SUPFAM" id="SSF48452">
    <property type="entry name" value="TPR-like"/>
    <property type="match status" value="1"/>
</dbReference>
<dbReference type="Gene3D" id="1.25.40.10">
    <property type="entry name" value="Tetratricopeptide repeat domain"/>
    <property type="match status" value="1"/>
</dbReference>
<dbReference type="PROSITE" id="PS50005">
    <property type="entry name" value="TPR"/>
    <property type="match status" value="1"/>
</dbReference>